<dbReference type="eggNOG" id="COG1136">
    <property type="taxonomic scope" value="Bacteria"/>
</dbReference>
<accession>A4X4K9</accession>
<dbReference type="HOGENOM" id="CLU_000604_1_22_11"/>
<dbReference type="PROSITE" id="PS50893">
    <property type="entry name" value="ABC_TRANSPORTER_2"/>
    <property type="match status" value="1"/>
</dbReference>
<evidence type="ECO:0000313" key="5">
    <source>
        <dbReference type="Proteomes" id="UP000000235"/>
    </source>
</evidence>
<keyword evidence="1" id="KW-0547">Nucleotide-binding</keyword>
<protein>
    <submittedName>
        <fullName evidence="4">ABC transporter related</fullName>
    </submittedName>
</protein>
<dbReference type="PROSITE" id="PS00211">
    <property type="entry name" value="ABC_TRANSPORTER_1"/>
    <property type="match status" value="1"/>
</dbReference>
<dbReference type="AlphaFoldDB" id="A4X4K9"/>
<dbReference type="InterPro" id="IPR003593">
    <property type="entry name" value="AAA+_ATPase"/>
</dbReference>
<keyword evidence="5" id="KW-1185">Reference proteome</keyword>
<dbReference type="InterPro" id="IPR017871">
    <property type="entry name" value="ABC_transporter-like_CS"/>
</dbReference>
<dbReference type="Gene3D" id="3.40.50.300">
    <property type="entry name" value="P-loop containing nucleotide triphosphate hydrolases"/>
    <property type="match status" value="1"/>
</dbReference>
<dbReference type="GO" id="GO:0022857">
    <property type="term" value="F:transmembrane transporter activity"/>
    <property type="evidence" value="ECO:0007669"/>
    <property type="project" value="TreeGrafter"/>
</dbReference>
<dbReference type="InterPro" id="IPR027417">
    <property type="entry name" value="P-loop_NTPase"/>
</dbReference>
<dbReference type="STRING" id="369723.Strop_1342"/>
<reference evidence="5" key="1">
    <citation type="journal article" date="2007" name="Proc. Natl. Acad. Sci. U.S.A.">
        <title>Genome sequencing reveals complex secondary metabolome in the marine actinomycete Salinispora tropica.</title>
        <authorList>
            <person name="Udwary D.W."/>
            <person name="Zeigler L."/>
            <person name="Asolkar R.N."/>
            <person name="Singan V."/>
            <person name="Lapidus A."/>
            <person name="Fenical W."/>
            <person name="Jensen P.R."/>
            <person name="Moore B.S."/>
        </authorList>
    </citation>
    <scope>NUCLEOTIDE SEQUENCE [LARGE SCALE GENOMIC DNA]</scope>
    <source>
        <strain evidence="5">ATCC BAA-916 / DSM 44818 / CNB-440</strain>
    </source>
</reference>
<dbReference type="Proteomes" id="UP000000235">
    <property type="component" value="Chromosome"/>
</dbReference>
<dbReference type="EMBL" id="CP000667">
    <property type="protein sequence ID" value="ABP53809.1"/>
    <property type="molecule type" value="Genomic_DNA"/>
</dbReference>
<feature type="domain" description="ABC transporter" evidence="3">
    <location>
        <begin position="22"/>
        <end position="240"/>
    </location>
</feature>
<dbReference type="RefSeq" id="WP_011905241.1">
    <property type="nucleotide sequence ID" value="NC_009380.1"/>
</dbReference>
<evidence type="ECO:0000313" key="4">
    <source>
        <dbReference type="EMBL" id="ABP53809.1"/>
    </source>
</evidence>
<dbReference type="GO" id="GO:0005886">
    <property type="term" value="C:plasma membrane"/>
    <property type="evidence" value="ECO:0007669"/>
    <property type="project" value="TreeGrafter"/>
</dbReference>
<dbReference type="PATRIC" id="fig|369723.5.peg.1367"/>
<dbReference type="SMART" id="SM00382">
    <property type="entry name" value="AAA"/>
    <property type="match status" value="1"/>
</dbReference>
<dbReference type="SUPFAM" id="SSF52540">
    <property type="entry name" value="P-loop containing nucleoside triphosphate hydrolases"/>
    <property type="match status" value="1"/>
</dbReference>
<organism evidence="4 5">
    <name type="scientific">Salinispora tropica (strain ATCC BAA-916 / DSM 44818 / JCM 13857 / NBRC 105044 / CNB-440)</name>
    <dbReference type="NCBI Taxonomy" id="369723"/>
    <lineage>
        <taxon>Bacteria</taxon>
        <taxon>Bacillati</taxon>
        <taxon>Actinomycetota</taxon>
        <taxon>Actinomycetes</taxon>
        <taxon>Micromonosporales</taxon>
        <taxon>Micromonosporaceae</taxon>
        <taxon>Salinispora</taxon>
    </lineage>
</organism>
<evidence type="ECO:0000256" key="2">
    <source>
        <dbReference type="ARBA" id="ARBA00022840"/>
    </source>
</evidence>
<dbReference type="GO" id="GO:0005524">
    <property type="term" value="F:ATP binding"/>
    <property type="evidence" value="ECO:0007669"/>
    <property type="project" value="UniProtKB-KW"/>
</dbReference>
<keyword evidence="2" id="KW-0067">ATP-binding</keyword>
<evidence type="ECO:0000256" key="1">
    <source>
        <dbReference type="ARBA" id="ARBA00022741"/>
    </source>
</evidence>
<sequence length="242" mass="25428">MNGVETISTSARAPEDGSAPLLRARGLRLAFGLTEALRGIDLDCHAGEIIAVTGPSGSGKSTLLHVLAGVLVPDEGTVDYDTVRLSELDEAGRSRLRLGTFGFVFQYGQLLPDLSAVDNVTIPLLLAGVRRREALRRSDSWLDRLGLAECSRKLPAQLSGGQAQRVAVARALAAQPTVLFADEPTGSLDSLAAETVMLALTEAARDANTAVILTTHDPRTAAFADWEVVVRDGQTTVGGADG</sequence>
<dbReference type="PANTHER" id="PTHR24220">
    <property type="entry name" value="IMPORT ATP-BINDING PROTEIN"/>
    <property type="match status" value="1"/>
</dbReference>
<evidence type="ECO:0000259" key="3">
    <source>
        <dbReference type="PROSITE" id="PS50893"/>
    </source>
</evidence>
<dbReference type="InterPro" id="IPR003439">
    <property type="entry name" value="ABC_transporter-like_ATP-bd"/>
</dbReference>
<dbReference type="PANTHER" id="PTHR24220:SF685">
    <property type="entry name" value="ABC TRANSPORTER RELATED"/>
    <property type="match status" value="1"/>
</dbReference>
<dbReference type="KEGG" id="stp:Strop_1342"/>
<dbReference type="InterPro" id="IPR015854">
    <property type="entry name" value="ABC_transpr_LolD-like"/>
</dbReference>
<name>A4X4K9_SALTO</name>
<proteinExistence type="predicted"/>
<gene>
    <name evidence="4" type="ordered locus">Strop_1342</name>
</gene>
<dbReference type="Pfam" id="PF00005">
    <property type="entry name" value="ABC_tran"/>
    <property type="match status" value="1"/>
</dbReference>
<dbReference type="GO" id="GO:0016887">
    <property type="term" value="F:ATP hydrolysis activity"/>
    <property type="evidence" value="ECO:0007669"/>
    <property type="project" value="InterPro"/>
</dbReference>